<sequence>MSVNLEIYQKFVTLLELLSDDISENLLDAPGLRQSLIELKQYFVKEIASLTDLNSRQQSYHTEMSKQLRLLELDITFLQGAKKPETIQTRVNNIKERLNTLVSFCQAMIN</sequence>
<proteinExistence type="predicted"/>
<evidence type="ECO:0000313" key="1">
    <source>
        <dbReference type="EMBL" id="WZB87077.1"/>
    </source>
</evidence>
<dbReference type="RefSeq" id="WP_353929990.1">
    <property type="nucleotide sequence ID" value="NZ_CP150886.1"/>
</dbReference>
<dbReference type="Proteomes" id="UP001483337">
    <property type="component" value="Chromosome"/>
</dbReference>
<gene>
    <name evidence="1" type="primary">patD</name>
    <name evidence="1" type="ORF">WJM97_17050</name>
</gene>
<keyword evidence="2" id="KW-1185">Reference proteome</keyword>
<dbReference type="EMBL" id="CP150886">
    <property type="protein sequence ID" value="WZB87077.1"/>
    <property type="molecule type" value="Genomic_DNA"/>
</dbReference>
<name>A0ABZ2UNX6_9CYAN</name>
<evidence type="ECO:0000313" key="2">
    <source>
        <dbReference type="Proteomes" id="UP001483337"/>
    </source>
</evidence>
<protein>
    <submittedName>
        <fullName evidence="1">Heterocyst frequency control protein PatD</fullName>
    </submittedName>
</protein>
<organism evidence="1 2">
    <name type="scientific">Okeanomitos corallinicola TIOX110</name>
    <dbReference type="NCBI Taxonomy" id="3133117"/>
    <lineage>
        <taxon>Bacteria</taxon>
        <taxon>Bacillati</taxon>
        <taxon>Cyanobacteriota</taxon>
        <taxon>Cyanophyceae</taxon>
        <taxon>Nostocales</taxon>
        <taxon>Aphanizomenonaceae</taxon>
        <taxon>Okeanomitos</taxon>
    </lineage>
</organism>
<dbReference type="InterPro" id="IPR047810">
    <property type="entry name" value="PatD-like"/>
</dbReference>
<dbReference type="NCBIfam" id="NF037954">
    <property type="entry name" value="het_cyst_PatD"/>
    <property type="match status" value="1"/>
</dbReference>
<accession>A0ABZ2UNX6</accession>
<reference evidence="1 2" key="1">
    <citation type="submission" date="2024-04" db="EMBL/GenBank/DDBJ databases">
        <title>Okeanomitos corallinicola gen. &amp; sp. nov. (Nostocales, Cyanobacteria), a new toxic marine heterocyst-forming cyanobacterium from a coral reef.</title>
        <authorList>
            <person name="Li H."/>
            <person name="Li R."/>
            <person name="Kang J."/>
            <person name="Hii K.S."/>
            <person name="Mohamed H.F."/>
            <person name="Xu X."/>
            <person name="Luo Z."/>
        </authorList>
    </citation>
    <scope>NUCLEOTIDE SEQUENCE [LARGE SCALE GENOMIC DNA]</scope>
    <source>
        <strain evidence="1 2">TIOX110</strain>
    </source>
</reference>